<name>E4U6U0_OCEP5</name>
<dbReference type="OrthoDB" id="9813383at2"/>
<keyword evidence="2" id="KW-0315">Glutamine amidotransferase</keyword>
<dbReference type="GO" id="GO:0005829">
    <property type="term" value="C:cytosol"/>
    <property type="evidence" value="ECO:0007669"/>
    <property type="project" value="TreeGrafter"/>
</dbReference>
<dbReference type="RefSeq" id="WP_013457054.1">
    <property type="nucleotide sequence ID" value="NC_014761.1"/>
</dbReference>
<dbReference type="AlphaFoldDB" id="E4U6U0"/>
<reference evidence="2 3" key="2">
    <citation type="journal article" date="2011" name="Stand. Genomic Sci.">
        <title>Complete genome sequence of Oceanithermus profundus type strain (506).</title>
        <authorList>
            <person name="Pati A."/>
            <person name="Zhang X."/>
            <person name="Lapidus A."/>
            <person name="Nolan M."/>
            <person name="Lucas S."/>
            <person name="Del Rio T.G."/>
            <person name="Tice H."/>
            <person name="Cheng J.F."/>
            <person name="Tapia R."/>
            <person name="Han C."/>
            <person name="Goodwin L."/>
            <person name="Pitluck S."/>
            <person name="Liolios K."/>
            <person name="Pagani I."/>
            <person name="Ivanova N."/>
            <person name="Mavromatis K."/>
            <person name="Chen A."/>
            <person name="Palaniappan K."/>
            <person name="Hauser L."/>
            <person name="Jeffries C.D."/>
            <person name="Brambilla E.M."/>
            <person name="Rohl A."/>
            <person name="Mwirichia R."/>
            <person name="Rohde M."/>
            <person name="Tindall B.J."/>
            <person name="Sikorski J."/>
            <person name="Wirth R."/>
            <person name="Goker M."/>
            <person name="Woyke T."/>
            <person name="Detter J.C."/>
            <person name="Bristow J."/>
            <person name="Eisen J.A."/>
            <person name="Markowitz V."/>
            <person name="Hugenholtz P."/>
            <person name="Kyrpides N.C."/>
            <person name="Klenk H.P."/>
            <person name="Land M."/>
        </authorList>
    </citation>
    <scope>NUCLEOTIDE SEQUENCE [LARGE SCALE GENOMIC DNA]</scope>
    <source>
        <strain evidence="3">DSM 14977 / NBRC 100410 / VKM B-2274 / 506</strain>
    </source>
</reference>
<proteinExistence type="predicted"/>
<keyword evidence="3" id="KW-1185">Reference proteome</keyword>
<dbReference type="Proteomes" id="UP000008722">
    <property type="component" value="Chromosome"/>
</dbReference>
<dbReference type="PROSITE" id="PS51273">
    <property type="entry name" value="GATASE_TYPE_1"/>
    <property type="match status" value="1"/>
</dbReference>
<dbReference type="InterPro" id="IPR017926">
    <property type="entry name" value="GATASE"/>
</dbReference>
<accession>E4U6U0</accession>
<organism evidence="2 3">
    <name type="scientific">Oceanithermus profundus (strain DSM 14977 / NBRC 100410 / VKM B-2274 / 506)</name>
    <dbReference type="NCBI Taxonomy" id="670487"/>
    <lineage>
        <taxon>Bacteria</taxon>
        <taxon>Thermotogati</taxon>
        <taxon>Deinococcota</taxon>
        <taxon>Deinococci</taxon>
        <taxon>Thermales</taxon>
        <taxon>Thermaceae</taxon>
        <taxon>Oceanithermus</taxon>
    </lineage>
</organism>
<dbReference type="InterPro" id="IPR029062">
    <property type="entry name" value="Class_I_gatase-like"/>
</dbReference>
<dbReference type="HOGENOM" id="CLU_065056_0_0_0"/>
<dbReference type="SUPFAM" id="SSF52317">
    <property type="entry name" value="Class I glutamine amidotransferase-like"/>
    <property type="match status" value="1"/>
</dbReference>
<evidence type="ECO:0000259" key="1">
    <source>
        <dbReference type="Pfam" id="PF00117"/>
    </source>
</evidence>
<dbReference type="EMBL" id="CP002361">
    <property type="protein sequence ID" value="ADR35884.1"/>
    <property type="molecule type" value="Genomic_DNA"/>
</dbReference>
<evidence type="ECO:0000313" key="3">
    <source>
        <dbReference type="Proteomes" id="UP000008722"/>
    </source>
</evidence>
<reference evidence="3" key="1">
    <citation type="submission" date="2010-11" db="EMBL/GenBank/DDBJ databases">
        <title>The complete sequence of chromosome of Oceanithermus profundus DSM 14977.</title>
        <authorList>
            <consortium name="US DOE Joint Genome Institute (JGI-PGF)"/>
            <person name="Lucas S."/>
            <person name="Copeland A."/>
            <person name="Lapidus A."/>
            <person name="Bruce D."/>
            <person name="Goodwin L."/>
            <person name="Pitluck S."/>
            <person name="Kyrpides N."/>
            <person name="Mavromatis K."/>
            <person name="Pagani I."/>
            <person name="Ivanova N."/>
            <person name="Zhang X."/>
            <person name="Brettin T."/>
            <person name="Detter J.C."/>
            <person name="Tapia R."/>
            <person name="Han C."/>
            <person name="Land M."/>
            <person name="Hauser L."/>
            <person name="Markowitz V."/>
            <person name="Cheng J.-F."/>
            <person name="Hugenholtz P."/>
            <person name="Woyke T."/>
            <person name="Wu D."/>
            <person name="Tindall B."/>
            <person name="Faehnrich R."/>
            <person name="Brambilla E."/>
            <person name="Klenk H.-P."/>
            <person name="Eisen J.A."/>
        </authorList>
    </citation>
    <scope>NUCLEOTIDE SEQUENCE [LARGE SCALE GENOMIC DNA]</scope>
    <source>
        <strain evidence="3">DSM 14977 / NBRC 100410 / VKM B-2274 / 506</strain>
    </source>
</reference>
<evidence type="ECO:0000313" key="2">
    <source>
        <dbReference type="EMBL" id="ADR35884.1"/>
    </source>
</evidence>
<dbReference type="InterPro" id="IPR044992">
    <property type="entry name" value="ChyE-like"/>
</dbReference>
<dbReference type="CDD" id="cd01741">
    <property type="entry name" value="GATase1_1"/>
    <property type="match status" value="1"/>
</dbReference>
<dbReference type="GO" id="GO:0016740">
    <property type="term" value="F:transferase activity"/>
    <property type="evidence" value="ECO:0007669"/>
    <property type="project" value="UniProtKB-KW"/>
</dbReference>
<dbReference type="eggNOG" id="COG0518">
    <property type="taxonomic scope" value="Bacteria"/>
</dbReference>
<gene>
    <name evidence="2" type="ordered locus">Ocepr_0424</name>
</gene>
<keyword evidence="2" id="KW-0808">Transferase</keyword>
<dbReference type="PANTHER" id="PTHR42695">
    <property type="entry name" value="GLUTAMINE AMIDOTRANSFERASE YLR126C-RELATED"/>
    <property type="match status" value="1"/>
</dbReference>
<feature type="domain" description="Glutamine amidotransferase" evidence="1">
    <location>
        <begin position="84"/>
        <end position="208"/>
    </location>
</feature>
<dbReference type="Pfam" id="PF00117">
    <property type="entry name" value="GATase"/>
    <property type="match status" value="1"/>
</dbReference>
<dbReference type="Gene3D" id="3.40.50.880">
    <property type="match status" value="1"/>
</dbReference>
<dbReference type="PANTHER" id="PTHR42695:SF5">
    <property type="entry name" value="GLUTAMINE AMIDOTRANSFERASE YLR126C-RELATED"/>
    <property type="match status" value="1"/>
</dbReference>
<protein>
    <submittedName>
        <fullName evidence="2">Glutamine amidotransferase class-I</fullName>
    </submittedName>
</protein>
<sequence length="283" mass="31814">MTLNFLIVNGYPRASRDNFDRSDVAHPHDLYRRLLDRYAPGSESQVFFIADVENPLPSLDEVRGFHGVIWTGSDQTIYRTHEEKVARQIAFARRAFEAGVPQFGSCWGAQMAAVAAGGRVEANPKGREWGFAPRIELTAAGREHPLTAGKPPVFQGIEMHLDHVTELPAGAELLATGEHTRVQALAVEHENGAYWATQYHPEFDLWENARLIAARAGALVKEGFFENEEDVLRYAAEMKALFQNPNDEALRRKLGVDETLLDDRIRQLEFANWLEHLVRPSAS</sequence>
<dbReference type="KEGG" id="opr:Ocepr_0424"/>
<dbReference type="STRING" id="670487.Ocepr_0424"/>